<keyword evidence="1" id="KW-1133">Transmembrane helix</keyword>
<comment type="caution">
    <text evidence="2">The sequence shown here is derived from an EMBL/GenBank/DDBJ whole genome shotgun (WGS) entry which is preliminary data.</text>
</comment>
<keyword evidence="1" id="KW-0472">Membrane</keyword>
<protein>
    <recommendedName>
        <fullName evidence="4">CcmD family protein</fullName>
    </recommendedName>
</protein>
<keyword evidence="3" id="KW-1185">Reference proteome</keyword>
<reference evidence="3" key="1">
    <citation type="journal article" date="2019" name="Int. J. Syst. Evol. Microbiol.">
        <title>The Global Catalogue of Microorganisms (GCM) 10K type strain sequencing project: providing services to taxonomists for standard genome sequencing and annotation.</title>
        <authorList>
            <consortium name="The Broad Institute Genomics Platform"/>
            <consortium name="The Broad Institute Genome Sequencing Center for Infectious Disease"/>
            <person name="Wu L."/>
            <person name="Ma J."/>
        </authorList>
    </citation>
    <scope>NUCLEOTIDE SEQUENCE [LARGE SCALE GENOMIC DNA]</scope>
    <source>
        <strain evidence="3">CGMCC 1.16444</strain>
    </source>
</reference>
<keyword evidence="1" id="KW-0812">Transmembrane</keyword>
<evidence type="ECO:0000313" key="2">
    <source>
        <dbReference type="EMBL" id="MFC5068016.1"/>
    </source>
</evidence>
<evidence type="ECO:0000313" key="3">
    <source>
        <dbReference type="Proteomes" id="UP001595796"/>
    </source>
</evidence>
<organism evidence="2 3">
    <name type="scientific">Flaviflagellibacter deserti</name>
    <dbReference type="NCBI Taxonomy" id="2267266"/>
    <lineage>
        <taxon>Bacteria</taxon>
        <taxon>Pseudomonadati</taxon>
        <taxon>Pseudomonadota</taxon>
        <taxon>Alphaproteobacteria</taxon>
        <taxon>Hyphomicrobiales</taxon>
        <taxon>Flaviflagellibacter</taxon>
    </lineage>
</organism>
<evidence type="ECO:0008006" key="4">
    <source>
        <dbReference type="Google" id="ProtNLM"/>
    </source>
</evidence>
<accession>A0ABV9Z1K9</accession>
<dbReference type="RefSeq" id="WP_162799794.1">
    <property type="nucleotide sequence ID" value="NZ_JBHSJF010000006.1"/>
</dbReference>
<evidence type="ECO:0000256" key="1">
    <source>
        <dbReference type="SAM" id="Phobius"/>
    </source>
</evidence>
<dbReference type="Proteomes" id="UP001595796">
    <property type="component" value="Unassembled WGS sequence"/>
</dbReference>
<dbReference type="EMBL" id="JBHSJF010000006">
    <property type="protein sequence ID" value="MFC5068016.1"/>
    <property type="molecule type" value="Genomic_DNA"/>
</dbReference>
<feature type="transmembrane region" description="Helical" evidence="1">
    <location>
        <begin position="6"/>
        <end position="29"/>
    </location>
</feature>
<gene>
    <name evidence="2" type="ORF">ACFPFW_08295</name>
</gene>
<proteinExistence type="predicted"/>
<name>A0ABV9Z1K9_9HYPH</name>
<sequence length="58" mass="6311">MDLLPLHLSIAFFVLTVAGWAALCGHLYFKRRRSLEAGIAALRAELDAAVSEPMQQAA</sequence>